<evidence type="ECO:0000256" key="4">
    <source>
        <dbReference type="ARBA" id="ARBA00022692"/>
    </source>
</evidence>
<evidence type="ECO:0000256" key="9">
    <source>
        <dbReference type="ARBA" id="ARBA00061644"/>
    </source>
</evidence>
<evidence type="ECO:0000256" key="1">
    <source>
        <dbReference type="ARBA" id="ARBA00004651"/>
    </source>
</evidence>
<feature type="transmembrane region" description="Helical" evidence="10">
    <location>
        <begin position="770"/>
        <end position="793"/>
    </location>
</feature>
<feature type="domain" description="ABC transmembrane type-1" evidence="12">
    <location>
        <begin position="664"/>
        <end position="946"/>
    </location>
</feature>
<proteinExistence type="inferred from homology"/>
<dbReference type="PANTHER" id="PTHR43394">
    <property type="entry name" value="ATP-DEPENDENT PERMEASE MDL1, MITOCHONDRIAL"/>
    <property type="match status" value="1"/>
</dbReference>
<evidence type="ECO:0000256" key="2">
    <source>
        <dbReference type="ARBA" id="ARBA00022448"/>
    </source>
</evidence>
<dbReference type="EMBL" id="CP041692">
    <property type="protein sequence ID" value="QDP98710.1"/>
    <property type="molecule type" value="Genomic_DNA"/>
</dbReference>
<dbReference type="KEGG" id="mik:FOE78_10040"/>
<dbReference type="InterPro" id="IPR036640">
    <property type="entry name" value="ABC1_TM_sf"/>
</dbReference>
<feature type="transmembrane region" description="Helical" evidence="10">
    <location>
        <begin position="39"/>
        <end position="57"/>
    </location>
</feature>
<evidence type="ECO:0000256" key="8">
    <source>
        <dbReference type="ARBA" id="ARBA00023136"/>
    </source>
</evidence>
<keyword evidence="4 10" id="KW-0812">Transmembrane</keyword>
<feature type="transmembrane region" description="Helical" evidence="10">
    <location>
        <begin position="884"/>
        <end position="907"/>
    </location>
</feature>
<keyword evidence="2" id="KW-0813">Transport</keyword>
<dbReference type="GO" id="GO:0005524">
    <property type="term" value="F:ATP binding"/>
    <property type="evidence" value="ECO:0007669"/>
    <property type="project" value="UniProtKB-KW"/>
</dbReference>
<dbReference type="PROSITE" id="PS50929">
    <property type="entry name" value="ABC_TM1F"/>
    <property type="match status" value="2"/>
</dbReference>
<comment type="similarity">
    <text evidence="9">Belongs to the ABC transporter superfamily. Lipid exporter (TC 3.A.1.106) family.</text>
</comment>
<dbReference type="InterPro" id="IPR039421">
    <property type="entry name" value="Type_1_exporter"/>
</dbReference>
<sequence>MLIAFGAGVVSQVLAVTLPLIQRQIIDHVILKPVQPLLPWAALLVIVAAAVFGLTYLRRFNGGRLSVDVQHSLRTDVFNSLAKLDGAKQDGLSTGQVVGRTTSDLTLVQALLQMLPNLVGNLVMFVASITVMFSLSPMLALIALATIPALWILGLRSRAKLFPSSWFAQQTDGELAGAVEAATSGVRVVKGFGQERQELDRVDDVSQRLFGARLRTIKLNSIYNPAMQAIPQLGTVGVLALGGYLAVHGGLTLGTFLAFSTYVTQMANPVRLLSLLLTTGQQAKASVIRIFEIIDTRPTVKELPDAEQLRPGPGRLTFTDVSFCYEAGRSVLDGINLTVEPGETLAIVGGSGSGKSTIAQLVPRFYDCSQGVVRIDGQDVRGLTVESLRAAIGIAPEDSFLFSESIAANIAYERPNASRAEIEVAAEAAHADGFISELPKGYDTVVGEQGLTLSGGQRQRVALARAILADPRILILDDATSAIDARVEAEIHANLHRVLHGRTTLVMAHRRSTLQLADRIAVLDHGRIVDFGTIEELEQRSELFRELLAGPENLIFDDDADGWRTGEVTAGLWDPDAVPGGVDDPVIADRLARMGAAGGRGGGGGGRGLSSGMASMPPTPELLDAVDKLPPADGRPEVDPAFARASDDHFRLGSLLRKFRLPFAVGFGLVAADALCGLALPVLIRDGIDDGVNKGLLTAIWVASALALAVVLIDWGVQIAAMRVTGRTGERFLYTLRVKIFSHLQRLGLDYYEREMGGRIMTRMTSDVDALSSFMQTGLVTALVSLLSFFGILTALCFLNLRLMLVVGLVLPVLVITTLVFRRVSSRAYRQAREQLSVVNADLQENVAGLRITQAFRREEHNAARFANLSDGYRRTRTRAQRYISIYFPFVQFLSALAGALVLILAATQFHNSMITAGGLIAYLLYIDLLFAPIQNLSQVFDGYQQAMVGLMRIRELLSTPTSTPSAERPVILDRVDGRIDFDDVVFQYETANRPALDGMTVSIAAGDTVALVGETGAGKSTVVKLIERFYDINDGSIRIDDHDLRSLDLPAYRRHVGLVPQESYLFPGNIRDQVAYGRPSASDAEVEAAARAVGAHEMISRLPGGYLHPIAERGRNLSAGQRQLIALARAELVKPAILLLDEATAALDLRSEAMVTHATERLAEQRTTIVVAHRLTTAARADRILYIEHGRLAEDGTHEELLALDGGYAELWRTFIGDPDHSHL</sequence>
<dbReference type="Pfam" id="PF00005">
    <property type="entry name" value="ABC_tran"/>
    <property type="match status" value="2"/>
</dbReference>
<evidence type="ECO:0000259" key="12">
    <source>
        <dbReference type="PROSITE" id="PS50929"/>
    </source>
</evidence>
<evidence type="ECO:0000313" key="13">
    <source>
        <dbReference type="EMBL" id="QDP98710.1"/>
    </source>
</evidence>
<dbReference type="Gene3D" id="3.40.50.300">
    <property type="entry name" value="P-loop containing nucleotide triphosphate hydrolases"/>
    <property type="match status" value="2"/>
</dbReference>
<keyword evidence="6 13" id="KW-0067">ATP-binding</keyword>
<dbReference type="Pfam" id="PF00664">
    <property type="entry name" value="ABC_membrane"/>
    <property type="match status" value="2"/>
</dbReference>
<feature type="domain" description="ABC transporter" evidence="11">
    <location>
        <begin position="980"/>
        <end position="1215"/>
    </location>
</feature>
<dbReference type="CDD" id="cd18546">
    <property type="entry name" value="ABC_6TM_Rv0194_D2_like"/>
    <property type="match status" value="1"/>
</dbReference>
<name>A0A516Q5I7_9ACTN</name>
<evidence type="ECO:0000256" key="5">
    <source>
        <dbReference type="ARBA" id="ARBA00022741"/>
    </source>
</evidence>
<gene>
    <name evidence="13" type="ORF">FOE78_10040</name>
</gene>
<dbReference type="InterPro" id="IPR003593">
    <property type="entry name" value="AAA+_ATPase"/>
</dbReference>
<evidence type="ECO:0000313" key="14">
    <source>
        <dbReference type="Proteomes" id="UP000319263"/>
    </source>
</evidence>
<feature type="transmembrane region" description="Helical" evidence="10">
    <location>
        <begin position="913"/>
        <end position="931"/>
    </location>
</feature>
<dbReference type="Gene3D" id="1.20.1560.10">
    <property type="entry name" value="ABC transporter type 1, transmembrane domain"/>
    <property type="match status" value="2"/>
</dbReference>
<evidence type="ECO:0000256" key="6">
    <source>
        <dbReference type="ARBA" id="ARBA00022840"/>
    </source>
</evidence>
<evidence type="ECO:0000256" key="3">
    <source>
        <dbReference type="ARBA" id="ARBA00022475"/>
    </source>
</evidence>
<keyword evidence="14" id="KW-1185">Reference proteome</keyword>
<dbReference type="PANTHER" id="PTHR43394:SF1">
    <property type="entry name" value="ATP-BINDING CASSETTE SUB-FAMILY B MEMBER 10, MITOCHONDRIAL"/>
    <property type="match status" value="1"/>
</dbReference>
<feature type="transmembrane region" description="Helical" evidence="10">
    <location>
        <begin position="799"/>
        <end position="821"/>
    </location>
</feature>
<keyword evidence="8 10" id="KW-0472">Membrane</keyword>
<evidence type="ECO:0000256" key="10">
    <source>
        <dbReference type="SAM" id="Phobius"/>
    </source>
</evidence>
<dbReference type="AlphaFoldDB" id="A0A516Q5I7"/>
<feature type="domain" description="ABC transporter" evidence="11">
    <location>
        <begin position="316"/>
        <end position="550"/>
    </location>
</feature>
<dbReference type="FunFam" id="3.40.50.300:FF:000299">
    <property type="entry name" value="ABC transporter ATP-binding protein/permease"/>
    <property type="match status" value="2"/>
</dbReference>
<dbReference type="InterPro" id="IPR017871">
    <property type="entry name" value="ABC_transporter-like_CS"/>
</dbReference>
<evidence type="ECO:0000256" key="7">
    <source>
        <dbReference type="ARBA" id="ARBA00022989"/>
    </source>
</evidence>
<feature type="transmembrane region" description="Helical" evidence="10">
    <location>
        <begin position="661"/>
        <end position="684"/>
    </location>
</feature>
<dbReference type="GO" id="GO:0005886">
    <property type="term" value="C:plasma membrane"/>
    <property type="evidence" value="ECO:0007669"/>
    <property type="project" value="UniProtKB-SubCell"/>
</dbReference>
<dbReference type="GO" id="GO:0016887">
    <property type="term" value="F:ATP hydrolysis activity"/>
    <property type="evidence" value="ECO:0007669"/>
    <property type="project" value="InterPro"/>
</dbReference>
<dbReference type="PROSITE" id="PS00211">
    <property type="entry name" value="ABC_TRANSPORTER_1"/>
    <property type="match status" value="1"/>
</dbReference>
<organism evidence="13 14">
    <name type="scientific">Microlunatus elymi</name>
    <dbReference type="NCBI Taxonomy" id="2596828"/>
    <lineage>
        <taxon>Bacteria</taxon>
        <taxon>Bacillati</taxon>
        <taxon>Actinomycetota</taxon>
        <taxon>Actinomycetes</taxon>
        <taxon>Propionibacteriales</taxon>
        <taxon>Propionibacteriaceae</taxon>
        <taxon>Microlunatus</taxon>
    </lineage>
</organism>
<dbReference type="PROSITE" id="PS50893">
    <property type="entry name" value="ABC_TRANSPORTER_2"/>
    <property type="match status" value="2"/>
</dbReference>
<protein>
    <submittedName>
        <fullName evidence="13">ABC transporter ATP-binding protein</fullName>
    </submittedName>
</protein>
<reference evidence="13 14" key="1">
    <citation type="submission" date="2019-07" db="EMBL/GenBank/DDBJ databases">
        <title>Microlunatus dokdonensis sp. nov. isolated from the rhizospheric soil of the wild plant Elymus tsukushiensis.</title>
        <authorList>
            <person name="Ghim S.-Y."/>
            <person name="Hwang Y.-J."/>
            <person name="Son J.-S."/>
            <person name="Shin J.-H."/>
        </authorList>
    </citation>
    <scope>NUCLEOTIDE SEQUENCE [LARGE SCALE GENOMIC DNA]</scope>
    <source>
        <strain evidence="13 14">KUDC0627</strain>
    </source>
</reference>
<dbReference type="SMART" id="SM00382">
    <property type="entry name" value="AAA"/>
    <property type="match status" value="2"/>
</dbReference>
<dbReference type="GO" id="GO:0015421">
    <property type="term" value="F:ABC-type oligopeptide transporter activity"/>
    <property type="evidence" value="ECO:0007669"/>
    <property type="project" value="TreeGrafter"/>
</dbReference>
<keyword evidence="5" id="KW-0547">Nucleotide-binding</keyword>
<keyword evidence="3" id="KW-1003">Cell membrane</keyword>
<dbReference type="OrthoDB" id="9806127at2"/>
<feature type="transmembrane region" description="Helical" evidence="10">
    <location>
        <begin position="138"/>
        <end position="155"/>
    </location>
</feature>
<keyword evidence="7 10" id="KW-1133">Transmembrane helix</keyword>
<dbReference type="SUPFAM" id="SSF90123">
    <property type="entry name" value="ABC transporter transmembrane region"/>
    <property type="match status" value="2"/>
</dbReference>
<dbReference type="SUPFAM" id="SSF52540">
    <property type="entry name" value="P-loop containing nucleoside triphosphate hydrolases"/>
    <property type="match status" value="2"/>
</dbReference>
<dbReference type="InterPro" id="IPR027417">
    <property type="entry name" value="P-loop_NTPase"/>
</dbReference>
<evidence type="ECO:0000259" key="11">
    <source>
        <dbReference type="PROSITE" id="PS50893"/>
    </source>
</evidence>
<dbReference type="CDD" id="cd18543">
    <property type="entry name" value="ABC_6TM_Rv0194_D1_like"/>
    <property type="match status" value="1"/>
</dbReference>
<dbReference type="Proteomes" id="UP000319263">
    <property type="component" value="Chromosome"/>
</dbReference>
<dbReference type="InterPro" id="IPR011527">
    <property type="entry name" value="ABC1_TM_dom"/>
</dbReference>
<dbReference type="InterPro" id="IPR003439">
    <property type="entry name" value="ABC_transporter-like_ATP-bd"/>
</dbReference>
<feature type="domain" description="ABC transmembrane type-1" evidence="12">
    <location>
        <begin position="2"/>
        <end position="282"/>
    </location>
</feature>
<accession>A0A516Q5I7</accession>
<feature type="transmembrane region" description="Helical" evidence="10">
    <location>
        <begin position="696"/>
        <end position="717"/>
    </location>
</feature>
<comment type="subcellular location">
    <subcellularLocation>
        <location evidence="1">Cell membrane</location>
        <topology evidence="1">Multi-pass membrane protein</topology>
    </subcellularLocation>
</comment>